<evidence type="ECO:0000259" key="1">
    <source>
        <dbReference type="Pfam" id="PF06445"/>
    </source>
</evidence>
<dbReference type="RefSeq" id="WP_206362479.1">
    <property type="nucleotide sequence ID" value="NZ_JACIDH010000003.1"/>
</dbReference>
<comment type="caution">
    <text evidence="2">The sequence shown here is derived from an EMBL/GenBank/DDBJ whole genome shotgun (WGS) entry which is preliminary data.</text>
</comment>
<reference evidence="2 3" key="1">
    <citation type="submission" date="2020-08" db="EMBL/GenBank/DDBJ databases">
        <title>Genomic Encyclopedia of Type Strains, Phase IV (KMG-IV): sequencing the most valuable type-strain genomes for metagenomic binning, comparative biology and taxonomic classification.</title>
        <authorList>
            <person name="Goeker M."/>
        </authorList>
    </citation>
    <scope>NUCLEOTIDE SEQUENCE [LARGE SCALE GENOMIC DNA]</scope>
    <source>
        <strain evidence="2 3">DSM 19512</strain>
    </source>
</reference>
<protein>
    <recommendedName>
        <fullName evidence="1">GyrI-like small molecule binding domain-containing protein</fullName>
    </recommendedName>
</protein>
<dbReference type="Proteomes" id="UP000538670">
    <property type="component" value="Unassembled WGS sequence"/>
</dbReference>
<dbReference type="EMBL" id="JACIDH010000003">
    <property type="protein sequence ID" value="MBB3878806.1"/>
    <property type="molecule type" value="Genomic_DNA"/>
</dbReference>
<organism evidence="2 3">
    <name type="scientific">Sphingomonas pseudosanguinis</name>
    <dbReference type="NCBI Taxonomy" id="413712"/>
    <lineage>
        <taxon>Bacteria</taxon>
        <taxon>Pseudomonadati</taxon>
        <taxon>Pseudomonadota</taxon>
        <taxon>Alphaproteobacteria</taxon>
        <taxon>Sphingomonadales</taxon>
        <taxon>Sphingomonadaceae</taxon>
        <taxon>Sphingomonas</taxon>
    </lineage>
</organism>
<dbReference type="Pfam" id="PF06445">
    <property type="entry name" value="GyrI-like"/>
    <property type="match status" value="1"/>
</dbReference>
<evidence type="ECO:0000313" key="2">
    <source>
        <dbReference type="EMBL" id="MBB3878806.1"/>
    </source>
</evidence>
<dbReference type="InterPro" id="IPR011256">
    <property type="entry name" value="Reg_factor_effector_dom_sf"/>
</dbReference>
<dbReference type="InterPro" id="IPR029442">
    <property type="entry name" value="GyrI-like"/>
</dbReference>
<proteinExistence type="predicted"/>
<evidence type="ECO:0000313" key="3">
    <source>
        <dbReference type="Proteomes" id="UP000538670"/>
    </source>
</evidence>
<dbReference type="SUPFAM" id="SSF55136">
    <property type="entry name" value="Probable bacterial effector-binding domain"/>
    <property type="match status" value="1"/>
</dbReference>
<dbReference type="AlphaFoldDB" id="A0A7W6F2F2"/>
<accession>A0A7W6F2F2</accession>
<gene>
    <name evidence="2" type="ORF">GGR48_001225</name>
</gene>
<name>A0A7W6F2F2_9SPHN</name>
<feature type="domain" description="GyrI-like small molecule binding" evidence="1">
    <location>
        <begin position="122"/>
        <end position="210"/>
    </location>
</feature>
<dbReference type="Gene3D" id="3.20.80.10">
    <property type="entry name" value="Regulatory factor, effector binding domain"/>
    <property type="match status" value="1"/>
</dbReference>
<keyword evidence="3" id="KW-1185">Reference proteome</keyword>
<sequence>MHPGHDLQQGPAMDKLDLKKQLRDLFNPPKHDFVEIIVPTLSFVKIDGAGDPNTAPAYRTAVEWLYGVSYAMKFAAKDGLARDYVVPPLEALWWADDPGSFVRREKDRWQWTVMIMVPDFVTPAMFEDAVAKTLAKRDDRPASLRFEPYAEGRSLQILHIGSYDDEGPVLKRLHEAVMPGRGVTFDGPHHEVYLSDPRKTDAARLKTILRQPVRAVT</sequence>